<keyword evidence="1" id="KW-0547">Nucleotide-binding</keyword>
<proteinExistence type="inferred from homology"/>
<evidence type="ECO:0000256" key="1">
    <source>
        <dbReference type="HAMAP-Rule" id="MF_00122"/>
    </source>
</evidence>
<dbReference type="InterPro" id="IPR003837">
    <property type="entry name" value="GatC"/>
</dbReference>
<dbReference type="InterPro" id="IPR036113">
    <property type="entry name" value="Asp/Glu-ADT_sf_sub_c"/>
</dbReference>
<dbReference type="GO" id="GO:0050567">
    <property type="term" value="F:glutaminyl-tRNA synthase (glutamine-hydrolyzing) activity"/>
    <property type="evidence" value="ECO:0007669"/>
    <property type="project" value="UniProtKB-UniRule"/>
</dbReference>
<comment type="similarity">
    <text evidence="1">Belongs to the GatC family.</text>
</comment>
<dbReference type="EMBL" id="CP155447">
    <property type="protein sequence ID" value="XBH08137.1"/>
    <property type="molecule type" value="Genomic_DNA"/>
</dbReference>
<dbReference type="Gene3D" id="1.10.20.60">
    <property type="entry name" value="Glu-tRNAGln amidotransferase C subunit, N-terminal domain"/>
    <property type="match status" value="1"/>
</dbReference>
<keyword evidence="1" id="KW-0436">Ligase</keyword>
<comment type="subunit">
    <text evidence="1">Heterotrimer of A, B and C subunits.</text>
</comment>
<name>A0AAU7CRA7_9BACT</name>
<dbReference type="EC" id="6.3.5.-" evidence="1"/>
<sequence length="95" mass="10446">MALSIDEVAQVALLARLRLSPTELETFTGQLNSIVEFVAQLQELDTTNVEPLAHGVEVRNVFREDVRGPSLSKEEALSNAPKRNTDSFLVPAVLE</sequence>
<reference evidence="2" key="1">
    <citation type="submission" date="2024-05" db="EMBL/GenBank/DDBJ databases">
        <title>Planctomycetes of the genus Singulisphaera possess chitinolytic capabilities.</title>
        <authorList>
            <person name="Ivanova A."/>
        </authorList>
    </citation>
    <scope>NUCLEOTIDE SEQUENCE</scope>
    <source>
        <strain evidence="2">Ch08T</strain>
    </source>
</reference>
<evidence type="ECO:0000313" key="2">
    <source>
        <dbReference type="EMBL" id="XBH08137.1"/>
    </source>
</evidence>
<gene>
    <name evidence="1 2" type="primary">gatC</name>
    <name evidence="2" type="ORF">V5E97_19490</name>
</gene>
<dbReference type="NCBIfam" id="TIGR00135">
    <property type="entry name" value="gatC"/>
    <property type="match status" value="1"/>
</dbReference>
<protein>
    <recommendedName>
        <fullName evidence="1">Aspartyl/glutamyl-tRNA(Asn/Gln) amidotransferase subunit C</fullName>
        <shortName evidence="1">Asp/Glu-ADT subunit C</shortName>
        <ecNumber evidence="1">6.3.5.-</ecNumber>
    </recommendedName>
</protein>
<dbReference type="GO" id="GO:0005524">
    <property type="term" value="F:ATP binding"/>
    <property type="evidence" value="ECO:0007669"/>
    <property type="project" value="UniProtKB-KW"/>
</dbReference>
<dbReference type="SUPFAM" id="SSF141000">
    <property type="entry name" value="Glu-tRNAGln amidotransferase C subunit"/>
    <property type="match status" value="1"/>
</dbReference>
<accession>A0AAU7CRA7</accession>
<comment type="function">
    <text evidence="1">Allows the formation of correctly charged Asn-tRNA(Asn) or Gln-tRNA(Gln) through the transamidation of misacylated Asp-tRNA(Asn) or Glu-tRNA(Gln) in organisms which lack either or both of asparaginyl-tRNA or glutaminyl-tRNA synthetases. The reaction takes place in the presence of glutamine and ATP through an activated phospho-Asp-tRNA(Asn) or phospho-Glu-tRNA(Gln).</text>
</comment>
<keyword evidence="1" id="KW-0067">ATP-binding</keyword>
<dbReference type="GO" id="GO:0006412">
    <property type="term" value="P:translation"/>
    <property type="evidence" value="ECO:0007669"/>
    <property type="project" value="UniProtKB-UniRule"/>
</dbReference>
<dbReference type="PANTHER" id="PTHR15004:SF0">
    <property type="entry name" value="GLUTAMYL-TRNA(GLN) AMIDOTRANSFERASE SUBUNIT C, MITOCHONDRIAL"/>
    <property type="match status" value="1"/>
</dbReference>
<dbReference type="GO" id="GO:0006450">
    <property type="term" value="P:regulation of translational fidelity"/>
    <property type="evidence" value="ECO:0007669"/>
    <property type="project" value="InterPro"/>
</dbReference>
<dbReference type="RefSeq" id="WP_406700975.1">
    <property type="nucleotide sequence ID" value="NZ_CP155447.1"/>
</dbReference>
<comment type="catalytic activity">
    <reaction evidence="1">
        <text>L-aspartyl-tRNA(Asn) + L-glutamine + ATP + H2O = L-asparaginyl-tRNA(Asn) + L-glutamate + ADP + phosphate + 2 H(+)</text>
        <dbReference type="Rhea" id="RHEA:14513"/>
        <dbReference type="Rhea" id="RHEA-COMP:9674"/>
        <dbReference type="Rhea" id="RHEA-COMP:9677"/>
        <dbReference type="ChEBI" id="CHEBI:15377"/>
        <dbReference type="ChEBI" id="CHEBI:15378"/>
        <dbReference type="ChEBI" id="CHEBI:29985"/>
        <dbReference type="ChEBI" id="CHEBI:30616"/>
        <dbReference type="ChEBI" id="CHEBI:43474"/>
        <dbReference type="ChEBI" id="CHEBI:58359"/>
        <dbReference type="ChEBI" id="CHEBI:78515"/>
        <dbReference type="ChEBI" id="CHEBI:78516"/>
        <dbReference type="ChEBI" id="CHEBI:456216"/>
    </reaction>
</comment>
<dbReference type="PANTHER" id="PTHR15004">
    <property type="entry name" value="GLUTAMYL-TRNA(GLN) AMIDOTRANSFERASE SUBUNIT C, MITOCHONDRIAL"/>
    <property type="match status" value="1"/>
</dbReference>
<comment type="catalytic activity">
    <reaction evidence="1">
        <text>L-glutamyl-tRNA(Gln) + L-glutamine + ATP + H2O = L-glutaminyl-tRNA(Gln) + L-glutamate + ADP + phosphate + H(+)</text>
        <dbReference type="Rhea" id="RHEA:17521"/>
        <dbReference type="Rhea" id="RHEA-COMP:9681"/>
        <dbReference type="Rhea" id="RHEA-COMP:9684"/>
        <dbReference type="ChEBI" id="CHEBI:15377"/>
        <dbReference type="ChEBI" id="CHEBI:15378"/>
        <dbReference type="ChEBI" id="CHEBI:29985"/>
        <dbReference type="ChEBI" id="CHEBI:30616"/>
        <dbReference type="ChEBI" id="CHEBI:43474"/>
        <dbReference type="ChEBI" id="CHEBI:58359"/>
        <dbReference type="ChEBI" id="CHEBI:78520"/>
        <dbReference type="ChEBI" id="CHEBI:78521"/>
        <dbReference type="ChEBI" id="CHEBI:456216"/>
    </reaction>
</comment>
<organism evidence="2">
    <name type="scientific">Singulisphaera sp. Ch08</name>
    <dbReference type="NCBI Taxonomy" id="3120278"/>
    <lineage>
        <taxon>Bacteria</taxon>
        <taxon>Pseudomonadati</taxon>
        <taxon>Planctomycetota</taxon>
        <taxon>Planctomycetia</taxon>
        <taxon>Isosphaerales</taxon>
        <taxon>Isosphaeraceae</taxon>
        <taxon>Singulisphaera</taxon>
    </lineage>
</organism>
<dbReference type="Pfam" id="PF02686">
    <property type="entry name" value="GatC"/>
    <property type="match status" value="1"/>
</dbReference>
<keyword evidence="1" id="KW-0648">Protein biosynthesis</keyword>
<dbReference type="HAMAP" id="MF_00122">
    <property type="entry name" value="GatC"/>
    <property type="match status" value="1"/>
</dbReference>
<dbReference type="AlphaFoldDB" id="A0AAU7CRA7"/>
<dbReference type="GO" id="GO:0070681">
    <property type="term" value="P:glutaminyl-tRNAGln biosynthesis via transamidation"/>
    <property type="evidence" value="ECO:0007669"/>
    <property type="project" value="TreeGrafter"/>
</dbReference>